<evidence type="ECO:0000313" key="3">
    <source>
        <dbReference type="Proteomes" id="UP000242715"/>
    </source>
</evidence>
<dbReference type="EMBL" id="DF974250">
    <property type="protein sequence ID" value="GAU46763.1"/>
    <property type="molecule type" value="Genomic_DNA"/>
</dbReference>
<feature type="transmembrane region" description="Helical" evidence="1">
    <location>
        <begin position="6"/>
        <end position="38"/>
    </location>
</feature>
<dbReference type="AlphaFoldDB" id="A0A2Z6NWY2"/>
<keyword evidence="3" id="KW-1185">Reference proteome</keyword>
<evidence type="ECO:0000256" key="1">
    <source>
        <dbReference type="SAM" id="Phobius"/>
    </source>
</evidence>
<protein>
    <submittedName>
        <fullName evidence="2">Uncharacterized protein</fullName>
    </submittedName>
</protein>
<keyword evidence="1" id="KW-1133">Transmembrane helix</keyword>
<evidence type="ECO:0000313" key="2">
    <source>
        <dbReference type="EMBL" id="GAU46763.1"/>
    </source>
</evidence>
<reference evidence="3" key="1">
    <citation type="journal article" date="2017" name="Front. Plant Sci.">
        <title>Climate Clever Clovers: New Paradigm to Reduce the Environmental Footprint of Ruminants by Breeding Low Methanogenic Forages Utilizing Haplotype Variation.</title>
        <authorList>
            <person name="Kaur P."/>
            <person name="Appels R."/>
            <person name="Bayer P.E."/>
            <person name="Keeble-Gagnere G."/>
            <person name="Wang J."/>
            <person name="Hirakawa H."/>
            <person name="Shirasawa K."/>
            <person name="Vercoe P."/>
            <person name="Stefanova K."/>
            <person name="Durmic Z."/>
            <person name="Nichols P."/>
            <person name="Revell C."/>
            <person name="Isobe S.N."/>
            <person name="Edwards D."/>
            <person name="Erskine W."/>
        </authorList>
    </citation>
    <scope>NUCLEOTIDE SEQUENCE [LARGE SCALE GENOMIC DNA]</scope>
    <source>
        <strain evidence="3">cv. Daliak</strain>
    </source>
</reference>
<dbReference type="Proteomes" id="UP000242715">
    <property type="component" value="Unassembled WGS sequence"/>
</dbReference>
<keyword evidence="1" id="KW-0472">Membrane</keyword>
<proteinExistence type="predicted"/>
<keyword evidence="1" id="KW-0812">Transmembrane</keyword>
<name>A0A2Z6NWY2_TRISU</name>
<accession>A0A2Z6NWY2</accession>
<sequence length="59" mass="6484">MVVGWIVVAMIVVEWIVVMRIVVVWIVVAMIAVAAVVVECNQTPVHMADMYAGIQMAEV</sequence>
<organism evidence="2 3">
    <name type="scientific">Trifolium subterraneum</name>
    <name type="common">Subterranean clover</name>
    <dbReference type="NCBI Taxonomy" id="3900"/>
    <lineage>
        <taxon>Eukaryota</taxon>
        <taxon>Viridiplantae</taxon>
        <taxon>Streptophyta</taxon>
        <taxon>Embryophyta</taxon>
        <taxon>Tracheophyta</taxon>
        <taxon>Spermatophyta</taxon>
        <taxon>Magnoliopsida</taxon>
        <taxon>eudicotyledons</taxon>
        <taxon>Gunneridae</taxon>
        <taxon>Pentapetalae</taxon>
        <taxon>rosids</taxon>
        <taxon>fabids</taxon>
        <taxon>Fabales</taxon>
        <taxon>Fabaceae</taxon>
        <taxon>Papilionoideae</taxon>
        <taxon>50 kb inversion clade</taxon>
        <taxon>NPAAA clade</taxon>
        <taxon>Hologalegina</taxon>
        <taxon>IRL clade</taxon>
        <taxon>Trifolieae</taxon>
        <taxon>Trifolium</taxon>
    </lineage>
</organism>
<gene>
    <name evidence="2" type="ORF">TSUD_92580</name>
</gene>